<dbReference type="Proteomes" id="UP000095401">
    <property type="component" value="Chromosome"/>
</dbReference>
<proteinExistence type="predicted"/>
<keyword evidence="4" id="KW-1185">Reference proteome</keyword>
<gene>
    <name evidence="3" type="ORF">BI364_13590</name>
</gene>
<protein>
    <recommendedName>
        <fullName evidence="2">Winged helix-turn helix domain-containing protein</fullName>
    </recommendedName>
</protein>
<evidence type="ECO:0000259" key="2">
    <source>
        <dbReference type="Pfam" id="PF13592"/>
    </source>
</evidence>
<dbReference type="Pfam" id="PF13592">
    <property type="entry name" value="HTH_33"/>
    <property type="match status" value="1"/>
</dbReference>
<evidence type="ECO:0000313" key="3">
    <source>
        <dbReference type="EMBL" id="AOU98854.1"/>
    </source>
</evidence>
<feature type="region of interest" description="Disordered" evidence="1">
    <location>
        <begin position="142"/>
        <end position="166"/>
    </location>
</feature>
<dbReference type="InterPro" id="IPR025959">
    <property type="entry name" value="Winged_HTH_dom"/>
</dbReference>
<accession>A0A1D8IR46</accession>
<sequence length="166" mass="18693">MFRWVNGKNPWQYSFDFGLWTRQIVGELITQRLGVMLGLASVGALLARVRLTPQKPLQRAYQLDPEAIARWQQGDLPRHRPPSQARRDLHLLLIRRRWQQEPERFALLNHKPGQITATISATAVTANKSTIRSKLSVLASSGRSLSGVGMGDSPTATEYAENHPMD</sequence>
<name>A0A1D8IR46_9GAMM</name>
<organism evidence="3 4">
    <name type="scientific">Acidihalobacter yilgarnensis</name>
    <dbReference type="NCBI Taxonomy" id="2819280"/>
    <lineage>
        <taxon>Bacteria</taxon>
        <taxon>Pseudomonadati</taxon>
        <taxon>Pseudomonadota</taxon>
        <taxon>Gammaproteobacteria</taxon>
        <taxon>Chromatiales</taxon>
        <taxon>Ectothiorhodospiraceae</taxon>
        <taxon>Acidihalobacter</taxon>
    </lineage>
</organism>
<reference evidence="4" key="1">
    <citation type="submission" date="2016-09" db="EMBL/GenBank/DDBJ databases">
        <title>Acidihalobacter prosperus F5.</title>
        <authorList>
            <person name="Khaleque H.N."/>
            <person name="Ramsay J.P."/>
            <person name="Kaksonen A.H."/>
            <person name="Boxall N.J."/>
            <person name="Watkin E.L.J."/>
        </authorList>
    </citation>
    <scope>NUCLEOTIDE SEQUENCE [LARGE SCALE GENOMIC DNA]</scope>
    <source>
        <strain evidence="4">F5</strain>
    </source>
</reference>
<dbReference type="AlphaFoldDB" id="A0A1D8IR46"/>
<feature type="domain" description="Winged helix-turn helix" evidence="2">
    <location>
        <begin position="16"/>
        <end position="73"/>
    </location>
</feature>
<evidence type="ECO:0000256" key="1">
    <source>
        <dbReference type="SAM" id="MobiDB-lite"/>
    </source>
</evidence>
<dbReference type="EMBL" id="CP017415">
    <property type="protein sequence ID" value="AOU98854.1"/>
    <property type="molecule type" value="Genomic_DNA"/>
</dbReference>
<dbReference type="KEGG" id="aprs:BI364_13590"/>
<evidence type="ECO:0000313" key="4">
    <source>
        <dbReference type="Proteomes" id="UP000095401"/>
    </source>
</evidence>